<dbReference type="GO" id="GO:0005829">
    <property type="term" value="C:cytosol"/>
    <property type="evidence" value="ECO:0007669"/>
    <property type="project" value="TreeGrafter"/>
</dbReference>
<dbReference type="GO" id="GO:0043103">
    <property type="term" value="P:hypoxanthine salvage"/>
    <property type="evidence" value="ECO:0007669"/>
    <property type="project" value="UniProtKB-UniRule"/>
</dbReference>
<dbReference type="Proteomes" id="UP000045706">
    <property type="component" value="Unassembled WGS sequence"/>
</dbReference>
<evidence type="ECO:0000256" key="6">
    <source>
        <dbReference type="ARBA" id="ARBA00023080"/>
    </source>
</evidence>
<feature type="active site" description="Proton donor" evidence="8">
    <location>
        <position position="243"/>
    </location>
</feature>
<evidence type="ECO:0000256" key="1">
    <source>
        <dbReference type="ARBA" id="ARBA00001947"/>
    </source>
</evidence>
<keyword evidence="7 8" id="KW-0539">Nucleus</keyword>
<dbReference type="Gene3D" id="3.20.20.140">
    <property type="entry name" value="Metal-dependent hydrolases"/>
    <property type="match status" value="2"/>
</dbReference>
<dbReference type="InterPro" id="IPR028892">
    <property type="entry name" value="ADE"/>
</dbReference>
<feature type="binding site" evidence="8">
    <location>
        <position position="322"/>
    </location>
    <ligand>
        <name>substrate</name>
    </ligand>
</feature>
<evidence type="ECO:0000256" key="3">
    <source>
        <dbReference type="ARBA" id="ARBA00022723"/>
    </source>
</evidence>
<dbReference type="PANTHER" id="PTHR43114">
    <property type="entry name" value="ADENINE DEAMINASE"/>
    <property type="match status" value="1"/>
</dbReference>
<comment type="caution">
    <text evidence="8">Lacks conserved residue(s) required for the propagation of feature annotation.</text>
</comment>
<proteinExistence type="inferred from homology"/>
<name>A0A0G4MVI9_VERLO</name>
<organism evidence="10 11">
    <name type="scientific">Verticillium longisporum</name>
    <name type="common">Verticillium dahliae var. longisporum</name>
    <dbReference type="NCBI Taxonomy" id="100787"/>
    <lineage>
        <taxon>Eukaryota</taxon>
        <taxon>Fungi</taxon>
        <taxon>Dikarya</taxon>
        <taxon>Ascomycota</taxon>
        <taxon>Pezizomycotina</taxon>
        <taxon>Sordariomycetes</taxon>
        <taxon>Hypocreomycetidae</taxon>
        <taxon>Glomerellales</taxon>
        <taxon>Plectosphaerellaceae</taxon>
        <taxon>Verticillium</taxon>
    </lineage>
</organism>
<keyword evidence="4 8" id="KW-0378">Hydrolase</keyword>
<dbReference type="GO" id="GO:0000034">
    <property type="term" value="F:adenine deaminase activity"/>
    <property type="evidence" value="ECO:0007669"/>
    <property type="project" value="UniProtKB-UniRule"/>
</dbReference>
<dbReference type="InterPro" id="IPR032466">
    <property type="entry name" value="Metal_Hydrolase"/>
</dbReference>
<evidence type="ECO:0000256" key="2">
    <source>
        <dbReference type="ARBA" id="ARBA00022490"/>
    </source>
</evidence>
<keyword evidence="2 8" id="KW-0963">Cytoplasm</keyword>
<dbReference type="GO" id="GO:0005634">
    <property type="term" value="C:nucleus"/>
    <property type="evidence" value="ECO:0007669"/>
    <property type="project" value="UniProtKB-SubCell"/>
</dbReference>
<evidence type="ECO:0000259" key="9">
    <source>
        <dbReference type="Pfam" id="PF00962"/>
    </source>
</evidence>
<dbReference type="GO" id="GO:0046872">
    <property type="term" value="F:metal ion binding"/>
    <property type="evidence" value="ECO:0007669"/>
    <property type="project" value="UniProtKB-KW"/>
</dbReference>
<comment type="catalytic activity">
    <reaction evidence="8">
        <text>adenine + H2O + H(+) = hypoxanthine + NH4(+)</text>
        <dbReference type="Rhea" id="RHEA:23688"/>
        <dbReference type="ChEBI" id="CHEBI:15377"/>
        <dbReference type="ChEBI" id="CHEBI:15378"/>
        <dbReference type="ChEBI" id="CHEBI:16708"/>
        <dbReference type="ChEBI" id="CHEBI:17368"/>
        <dbReference type="ChEBI" id="CHEBI:28938"/>
        <dbReference type="EC" id="3.5.4.2"/>
    </reaction>
</comment>
<dbReference type="EC" id="3.5.4.2" evidence="8"/>
<gene>
    <name evidence="8" type="primary">AAH1</name>
    <name evidence="10" type="ORF">BN1723_015292</name>
</gene>
<keyword evidence="3" id="KW-0479">Metal-binding</keyword>
<keyword evidence="6 8" id="KW-0546">Nucleotide metabolism</keyword>
<dbReference type="SUPFAM" id="SSF51556">
    <property type="entry name" value="Metallo-dependent hydrolases"/>
    <property type="match status" value="1"/>
</dbReference>
<dbReference type="GO" id="GO:0009117">
    <property type="term" value="P:nucleotide metabolic process"/>
    <property type="evidence" value="ECO:0007669"/>
    <property type="project" value="UniProtKB-KW"/>
</dbReference>
<evidence type="ECO:0000256" key="8">
    <source>
        <dbReference type="HAMAP-Rule" id="MF_03145"/>
    </source>
</evidence>
<dbReference type="InterPro" id="IPR006330">
    <property type="entry name" value="Ado/ade_deaminase"/>
</dbReference>
<comment type="function">
    <text evidence="8">Catalyzes the hydrolytic deamination of adenine to hypoxanthine. Plays an important role in the purine salvage pathway and in nitrogen catabolism.</text>
</comment>
<protein>
    <recommendedName>
        <fullName evidence="8">Adenine deaminase</fullName>
        <shortName evidence="8">ADE</shortName>
        <ecNumber evidence="8">3.5.4.2</ecNumber>
    </recommendedName>
    <alternativeName>
        <fullName evidence="8">Adenine aminohydrolase</fullName>
        <shortName evidence="8">AAH</shortName>
    </alternativeName>
</protein>
<dbReference type="AlphaFoldDB" id="A0A0G4MVI9"/>
<dbReference type="Pfam" id="PF00962">
    <property type="entry name" value="A_deaminase"/>
    <property type="match status" value="2"/>
</dbReference>
<comment type="similarity">
    <text evidence="8">Belongs to the metallo-dependent hydrolases superfamily. Adenosine and AMP deaminases family. Adenine deaminase type 2 subfamily.</text>
</comment>
<evidence type="ECO:0000256" key="7">
    <source>
        <dbReference type="ARBA" id="ARBA00023242"/>
    </source>
</evidence>
<dbReference type="EMBL" id="CVQI01031113">
    <property type="protein sequence ID" value="CRK38238.1"/>
    <property type="molecule type" value="Genomic_DNA"/>
</dbReference>
<dbReference type="InterPro" id="IPR006650">
    <property type="entry name" value="A/AMP_deam_AS"/>
</dbReference>
<evidence type="ECO:0000313" key="10">
    <source>
        <dbReference type="EMBL" id="CRK38238.1"/>
    </source>
</evidence>
<feature type="domain" description="Adenosine deaminase" evidence="9">
    <location>
        <begin position="176"/>
        <end position="375"/>
    </location>
</feature>
<dbReference type="HAMAP" id="MF_01962">
    <property type="entry name" value="Adenine_deaminase"/>
    <property type="match status" value="1"/>
</dbReference>
<accession>A0A0G4MVI9</accession>
<comment type="subcellular location">
    <subcellularLocation>
        <location evidence="8">Cytoplasm</location>
    </subcellularLocation>
    <subcellularLocation>
        <location evidence="8">Nucleus</location>
    </subcellularLocation>
</comment>
<sequence>MCTDQFHGFLQALPKCEHHKNGVTLPSDTDAAFASPSALRARYREFKSLDDFLQYYYTGFSVLLTTDDFADLAYAYLAIAHAQSVRHAEVFFDPQAHTSRGVSYATVIEGLSTARRRAAVDFPQLSVAFVPCLLRHLPVPSAHSMLDEIVTAGHFDDGTLIGFGMSSSLLSVAFVPCLLRHLPVPSAHSMLDEIVTAGHFDDGTLIGFGMSSSEAPYPPTLFSSVYDAARAAGIQNLTAHAGEEGPPSFVSSALADLGVLRIDHGRRAAEDDALLAQLARDKTMLTLCPVSNVVLRGAARLADLPIRKFLDAGVRFSINSDDPAYFGGYILENYCAVHDAFDLSVDEWAGVAMGAVEGSWCDEARKAVLRAEVEQVVGEWRGTLTVV</sequence>
<dbReference type="PANTHER" id="PTHR43114:SF6">
    <property type="entry name" value="ADENINE DEAMINASE"/>
    <property type="match status" value="1"/>
</dbReference>
<dbReference type="GO" id="GO:0006146">
    <property type="term" value="P:adenine catabolic process"/>
    <property type="evidence" value="ECO:0007669"/>
    <property type="project" value="UniProtKB-UniRule"/>
</dbReference>
<evidence type="ECO:0000256" key="4">
    <source>
        <dbReference type="ARBA" id="ARBA00022801"/>
    </source>
</evidence>
<dbReference type="PROSITE" id="PS00485">
    <property type="entry name" value="A_DEAMINASE"/>
    <property type="match status" value="1"/>
</dbReference>
<feature type="domain" description="Adenosine deaminase" evidence="9">
    <location>
        <begin position="20"/>
        <end position="168"/>
    </location>
</feature>
<dbReference type="InterPro" id="IPR001365">
    <property type="entry name" value="A_deaminase_dom"/>
</dbReference>
<evidence type="ECO:0000313" key="11">
    <source>
        <dbReference type="Proteomes" id="UP000045706"/>
    </source>
</evidence>
<keyword evidence="5" id="KW-0862">Zinc</keyword>
<reference evidence="11" key="1">
    <citation type="submission" date="2015-05" db="EMBL/GenBank/DDBJ databases">
        <authorList>
            <person name="Fogelqvist Johan"/>
        </authorList>
    </citation>
    <scope>NUCLEOTIDE SEQUENCE [LARGE SCALE GENOMIC DNA]</scope>
</reference>
<feature type="site" description="Important for catalytic activity" evidence="8">
    <location>
        <position position="264"/>
    </location>
</feature>
<dbReference type="GO" id="GO:0009168">
    <property type="term" value="P:purine ribonucleoside monophosphate biosynthetic process"/>
    <property type="evidence" value="ECO:0007669"/>
    <property type="project" value="InterPro"/>
</dbReference>
<comment type="cofactor">
    <cofactor evidence="1">
        <name>Zn(2+)</name>
        <dbReference type="ChEBI" id="CHEBI:29105"/>
    </cofactor>
</comment>
<evidence type="ECO:0000256" key="5">
    <source>
        <dbReference type="ARBA" id="ARBA00022833"/>
    </source>
</evidence>